<keyword evidence="3" id="KW-0238">DNA-binding</keyword>
<comment type="similarity">
    <text evidence="1">Belongs to the LysR transcriptional regulatory family.</text>
</comment>
<dbReference type="GO" id="GO:0003700">
    <property type="term" value="F:DNA-binding transcription factor activity"/>
    <property type="evidence" value="ECO:0007669"/>
    <property type="project" value="InterPro"/>
</dbReference>
<dbReference type="InterPro" id="IPR036390">
    <property type="entry name" value="WH_DNA-bd_sf"/>
</dbReference>
<keyword evidence="2" id="KW-0805">Transcription regulation</keyword>
<gene>
    <name evidence="7" type="ORF">SCA03_19140</name>
</gene>
<dbReference type="SMR" id="A0A4Y3QXP3"/>
<evidence type="ECO:0000256" key="4">
    <source>
        <dbReference type="ARBA" id="ARBA00023163"/>
    </source>
</evidence>
<keyword evidence="4" id="KW-0804">Transcription</keyword>
<dbReference type="GO" id="GO:0000976">
    <property type="term" value="F:transcription cis-regulatory region binding"/>
    <property type="evidence" value="ECO:0007669"/>
    <property type="project" value="TreeGrafter"/>
</dbReference>
<dbReference type="InterPro" id="IPR000847">
    <property type="entry name" value="LysR_HTH_N"/>
</dbReference>
<dbReference type="PROSITE" id="PS50931">
    <property type="entry name" value="HTH_LYSR"/>
    <property type="match status" value="1"/>
</dbReference>
<evidence type="ECO:0000256" key="5">
    <source>
        <dbReference type="SAM" id="MobiDB-lite"/>
    </source>
</evidence>
<dbReference type="Pfam" id="PF00126">
    <property type="entry name" value="HTH_1"/>
    <property type="match status" value="1"/>
</dbReference>
<dbReference type="Gene3D" id="1.10.10.10">
    <property type="entry name" value="Winged helix-like DNA-binding domain superfamily/Winged helix DNA-binding domain"/>
    <property type="match status" value="1"/>
</dbReference>
<feature type="compositionally biased region" description="Low complexity" evidence="5">
    <location>
        <begin position="295"/>
        <end position="326"/>
    </location>
</feature>
<dbReference type="PANTHER" id="PTHR30126:SF94">
    <property type="entry name" value="LYSR FAMILY TRANSCRIPTIONAL REGULATOR"/>
    <property type="match status" value="1"/>
</dbReference>
<evidence type="ECO:0000313" key="8">
    <source>
        <dbReference type="Proteomes" id="UP000319210"/>
    </source>
</evidence>
<keyword evidence="8" id="KW-1185">Reference proteome</keyword>
<evidence type="ECO:0000256" key="2">
    <source>
        <dbReference type="ARBA" id="ARBA00023015"/>
    </source>
</evidence>
<accession>A0A4Y3QXP3</accession>
<dbReference type="PANTHER" id="PTHR30126">
    <property type="entry name" value="HTH-TYPE TRANSCRIPTIONAL REGULATOR"/>
    <property type="match status" value="1"/>
</dbReference>
<protein>
    <submittedName>
        <fullName evidence="7">LysR family transcriptional regulator</fullName>
    </submittedName>
</protein>
<evidence type="ECO:0000256" key="1">
    <source>
        <dbReference type="ARBA" id="ARBA00009437"/>
    </source>
</evidence>
<proteinExistence type="inferred from homology"/>
<evidence type="ECO:0000259" key="6">
    <source>
        <dbReference type="PROSITE" id="PS50931"/>
    </source>
</evidence>
<evidence type="ECO:0000256" key="3">
    <source>
        <dbReference type="ARBA" id="ARBA00023125"/>
    </source>
</evidence>
<feature type="domain" description="HTH lysR-type" evidence="6">
    <location>
        <begin position="1"/>
        <end position="59"/>
    </location>
</feature>
<dbReference type="AlphaFoldDB" id="A0A4Y3QXP3"/>
<name>A0A4Y3QXP3_STRCI</name>
<dbReference type="SUPFAM" id="SSF46785">
    <property type="entry name" value="Winged helix' DNA-binding domain"/>
    <property type="match status" value="1"/>
</dbReference>
<dbReference type="InterPro" id="IPR036388">
    <property type="entry name" value="WH-like_DNA-bd_sf"/>
</dbReference>
<organism evidence="7 8">
    <name type="scientific">Streptomyces cacaoi</name>
    <dbReference type="NCBI Taxonomy" id="1898"/>
    <lineage>
        <taxon>Bacteria</taxon>
        <taxon>Bacillati</taxon>
        <taxon>Actinomycetota</taxon>
        <taxon>Actinomycetes</taxon>
        <taxon>Kitasatosporales</taxon>
        <taxon>Streptomycetaceae</taxon>
        <taxon>Streptomyces</taxon>
    </lineage>
</organism>
<dbReference type="EMBL" id="BJMM01000007">
    <property type="protein sequence ID" value="GEB49363.1"/>
    <property type="molecule type" value="Genomic_DNA"/>
</dbReference>
<dbReference type="OrthoDB" id="3636008at2"/>
<sequence length="326" mass="34756">MDVVNACRAFVKVSERGSFTVGAAAAQMSQSVASRRVAALEKHFGERLFDRASRRPSLTPFGRDMLPAARRLVRVADVLEDEARAARSRPMRLAVPASCTTAELARLVADSRERDIRLDVRTAGPEQRAELVRTQEVRAGLLAVPPDQALWAVPLGLAGADEPQTRRVFVESLRLRRGEPGPARCIRVQPEDDVPHIQGRLARLRDAVGLRPAQLSVAPDLTSATADVLSSDDLLLCSPAQAAELGLYWRPVGELRLARGYVLDAAVEADAERLRGRLAPYLARALGATADHGPDPATGAGPGADAGTEPGARAEPGAPEEGAQAC</sequence>
<dbReference type="RefSeq" id="WP_086818080.1">
    <property type="nucleotide sequence ID" value="NZ_BJMM01000007.1"/>
</dbReference>
<reference evidence="7 8" key="1">
    <citation type="submission" date="2019-06" db="EMBL/GenBank/DDBJ databases">
        <title>Whole genome shotgun sequence of Streptomyces cacaoi subsp. cacaoi NBRC 12748.</title>
        <authorList>
            <person name="Hosoyama A."/>
            <person name="Uohara A."/>
            <person name="Ohji S."/>
            <person name="Ichikawa N."/>
        </authorList>
    </citation>
    <scope>NUCLEOTIDE SEQUENCE [LARGE SCALE GENOMIC DNA]</scope>
    <source>
        <strain evidence="7 8">NBRC 12748</strain>
    </source>
</reference>
<comment type="caution">
    <text evidence="7">The sequence shown here is derived from an EMBL/GenBank/DDBJ whole genome shotgun (WGS) entry which is preliminary data.</text>
</comment>
<dbReference type="Proteomes" id="UP000319210">
    <property type="component" value="Unassembled WGS sequence"/>
</dbReference>
<evidence type="ECO:0000313" key="7">
    <source>
        <dbReference type="EMBL" id="GEB49363.1"/>
    </source>
</evidence>
<feature type="region of interest" description="Disordered" evidence="5">
    <location>
        <begin position="289"/>
        <end position="326"/>
    </location>
</feature>